<dbReference type="PRINTS" id="PR00081">
    <property type="entry name" value="GDHRDH"/>
</dbReference>
<dbReference type="Proteomes" id="UP001221757">
    <property type="component" value="Unassembled WGS sequence"/>
</dbReference>
<protein>
    <recommendedName>
        <fullName evidence="4">NAD(P)-binding protein</fullName>
    </recommendedName>
</protein>
<sequence>MTSSTLESSVDAGSFLFGFSFYNKTTSPFHPSLFPFAKPPSVTKADLTGKTGIVLGANTGLGFEATKHFARMNPGWLILACRSQSKGLAALEQVKADTGFKNAELWITDLSDFASAKSFADKFEQDGGRLDVLVENAGLAPTAYEASKTA</sequence>
<evidence type="ECO:0000313" key="3">
    <source>
        <dbReference type="Proteomes" id="UP001221757"/>
    </source>
</evidence>
<evidence type="ECO:0008006" key="4">
    <source>
        <dbReference type="Google" id="ProtNLM"/>
    </source>
</evidence>
<dbReference type="EMBL" id="JARKIE010000174">
    <property type="protein sequence ID" value="KAJ7671217.1"/>
    <property type="molecule type" value="Genomic_DNA"/>
</dbReference>
<dbReference type="AlphaFoldDB" id="A0AAD7CZE2"/>
<keyword evidence="3" id="KW-1185">Reference proteome</keyword>
<keyword evidence="1" id="KW-0560">Oxidoreductase</keyword>
<dbReference type="InterPro" id="IPR036291">
    <property type="entry name" value="NAD(P)-bd_dom_sf"/>
</dbReference>
<evidence type="ECO:0000313" key="2">
    <source>
        <dbReference type="EMBL" id="KAJ7671217.1"/>
    </source>
</evidence>
<evidence type="ECO:0000256" key="1">
    <source>
        <dbReference type="ARBA" id="ARBA00023002"/>
    </source>
</evidence>
<gene>
    <name evidence="2" type="ORF">B0H17DRAFT_1209073</name>
</gene>
<reference evidence="2" key="1">
    <citation type="submission" date="2023-03" db="EMBL/GenBank/DDBJ databases">
        <title>Massive genome expansion in bonnet fungi (Mycena s.s.) driven by repeated elements and novel gene families across ecological guilds.</title>
        <authorList>
            <consortium name="Lawrence Berkeley National Laboratory"/>
            <person name="Harder C.B."/>
            <person name="Miyauchi S."/>
            <person name="Viragh M."/>
            <person name="Kuo A."/>
            <person name="Thoen E."/>
            <person name="Andreopoulos B."/>
            <person name="Lu D."/>
            <person name="Skrede I."/>
            <person name="Drula E."/>
            <person name="Henrissat B."/>
            <person name="Morin E."/>
            <person name="Kohler A."/>
            <person name="Barry K."/>
            <person name="LaButti K."/>
            <person name="Morin E."/>
            <person name="Salamov A."/>
            <person name="Lipzen A."/>
            <person name="Mereny Z."/>
            <person name="Hegedus B."/>
            <person name="Baldrian P."/>
            <person name="Stursova M."/>
            <person name="Weitz H."/>
            <person name="Taylor A."/>
            <person name="Grigoriev I.V."/>
            <person name="Nagy L.G."/>
            <person name="Martin F."/>
            <person name="Kauserud H."/>
        </authorList>
    </citation>
    <scope>NUCLEOTIDE SEQUENCE</scope>
    <source>
        <strain evidence="2">CBHHK067</strain>
    </source>
</reference>
<dbReference type="InterPro" id="IPR002347">
    <property type="entry name" value="SDR_fam"/>
</dbReference>
<dbReference type="PANTHER" id="PTHR43157:SF31">
    <property type="entry name" value="PHOSPHATIDYLINOSITOL-GLYCAN BIOSYNTHESIS CLASS F PROTEIN"/>
    <property type="match status" value="1"/>
</dbReference>
<proteinExistence type="predicted"/>
<dbReference type="SUPFAM" id="SSF51735">
    <property type="entry name" value="NAD(P)-binding Rossmann-fold domains"/>
    <property type="match status" value="1"/>
</dbReference>
<organism evidence="2 3">
    <name type="scientific">Mycena rosella</name>
    <name type="common">Pink bonnet</name>
    <name type="synonym">Agaricus rosellus</name>
    <dbReference type="NCBI Taxonomy" id="1033263"/>
    <lineage>
        <taxon>Eukaryota</taxon>
        <taxon>Fungi</taxon>
        <taxon>Dikarya</taxon>
        <taxon>Basidiomycota</taxon>
        <taxon>Agaricomycotina</taxon>
        <taxon>Agaricomycetes</taxon>
        <taxon>Agaricomycetidae</taxon>
        <taxon>Agaricales</taxon>
        <taxon>Marasmiineae</taxon>
        <taxon>Mycenaceae</taxon>
        <taxon>Mycena</taxon>
    </lineage>
</organism>
<dbReference type="Pfam" id="PF00106">
    <property type="entry name" value="adh_short"/>
    <property type="match status" value="1"/>
</dbReference>
<name>A0AAD7CZE2_MYCRO</name>
<dbReference type="GO" id="GO:0016491">
    <property type="term" value="F:oxidoreductase activity"/>
    <property type="evidence" value="ECO:0007669"/>
    <property type="project" value="UniProtKB-KW"/>
</dbReference>
<dbReference type="PANTHER" id="PTHR43157">
    <property type="entry name" value="PHOSPHATIDYLINOSITOL-GLYCAN BIOSYNTHESIS CLASS F PROTEIN-RELATED"/>
    <property type="match status" value="1"/>
</dbReference>
<dbReference type="Gene3D" id="3.40.50.720">
    <property type="entry name" value="NAD(P)-binding Rossmann-like Domain"/>
    <property type="match status" value="1"/>
</dbReference>
<accession>A0AAD7CZE2</accession>
<comment type="caution">
    <text evidence="2">The sequence shown here is derived from an EMBL/GenBank/DDBJ whole genome shotgun (WGS) entry which is preliminary data.</text>
</comment>